<organism evidence="1">
    <name type="scientific">Thiolapillus brandeum</name>
    <dbReference type="NCBI Taxonomy" id="1076588"/>
    <lineage>
        <taxon>Bacteria</taxon>
        <taxon>Pseudomonadati</taxon>
        <taxon>Pseudomonadota</taxon>
        <taxon>Gammaproteobacteria</taxon>
        <taxon>Chromatiales</taxon>
        <taxon>Sedimenticolaceae</taxon>
        <taxon>Thiolapillus</taxon>
    </lineage>
</organism>
<evidence type="ECO:0000313" key="1">
    <source>
        <dbReference type="EMBL" id="HHH12895.1"/>
    </source>
</evidence>
<reference evidence="1" key="1">
    <citation type="journal article" date="2020" name="mSystems">
        <title>Genome- and Community-Level Interaction Insights into Carbon Utilization and Element Cycling Functions of Hydrothermarchaeota in Hydrothermal Sediment.</title>
        <authorList>
            <person name="Zhou Z."/>
            <person name="Liu Y."/>
            <person name="Xu W."/>
            <person name="Pan J."/>
            <person name="Luo Z.H."/>
            <person name="Li M."/>
        </authorList>
    </citation>
    <scope>NUCLEOTIDE SEQUENCE [LARGE SCALE GENOMIC DNA]</scope>
    <source>
        <strain evidence="1">HyVt-535</strain>
    </source>
</reference>
<name>A0A7C5IYH5_9GAMM</name>
<protein>
    <submittedName>
        <fullName evidence="1">Polyphosphate kinase 2</fullName>
    </submittedName>
</protein>
<dbReference type="Proteomes" id="UP000886100">
    <property type="component" value="Unassembled WGS sequence"/>
</dbReference>
<accession>A0A7C5IYH5</accession>
<gene>
    <name evidence="1" type="ORF">ENJ98_01545</name>
</gene>
<proteinExistence type="predicted"/>
<comment type="caution">
    <text evidence="1">The sequence shown here is derived from an EMBL/GenBank/DDBJ whole genome shotgun (WGS) entry which is preliminary data.</text>
</comment>
<dbReference type="AlphaFoldDB" id="A0A7C5IYH5"/>
<dbReference type="GO" id="GO:0016301">
    <property type="term" value="F:kinase activity"/>
    <property type="evidence" value="ECO:0007669"/>
    <property type="project" value="UniProtKB-KW"/>
</dbReference>
<feature type="non-terminal residue" evidence="1">
    <location>
        <position position="66"/>
    </location>
</feature>
<keyword evidence="1" id="KW-0808">Transferase</keyword>
<dbReference type="EMBL" id="DROM01000097">
    <property type="protein sequence ID" value="HHH12895.1"/>
    <property type="molecule type" value="Genomic_DNA"/>
</dbReference>
<sequence>MNQQLIEVDGERITVQELIDRYHHALDAEKRLKKEARKALRRRRQEQALKPYQAELIRMQNYLEDT</sequence>
<keyword evidence="1" id="KW-0418">Kinase</keyword>